<keyword evidence="3" id="KW-1185">Reference proteome</keyword>
<gene>
    <name evidence="2" type="primary">tadA</name>
    <name evidence="2" type="ORF">HND93_32050</name>
</gene>
<evidence type="ECO:0000313" key="3">
    <source>
        <dbReference type="Proteomes" id="UP000584642"/>
    </source>
</evidence>
<dbReference type="Gene3D" id="3.30.450.90">
    <property type="match status" value="1"/>
</dbReference>
<protein>
    <submittedName>
        <fullName evidence="2">Flp pilus assembly complex ATPase component TadA</fullName>
    </submittedName>
</protein>
<comment type="caution">
    <text evidence="2">The sequence shown here is derived from an EMBL/GenBank/DDBJ whole genome shotgun (WGS) entry which is preliminary data.</text>
</comment>
<dbReference type="Proteomes" id="UP000584642">
    <property type="component" value="Unassembled WGS sequence"/>
</dbReference>
<evidence type="ECO:0000313" key="2">
    <source>
        <dbReference type="EMBL" id="NYZ24364.1"/>
    </source>
</evidence>
<feature type="region of interest" description="Disordered" evidence="1">
    <location>
        <begin position="101"/>
        <end position="130"/>
    </location>
</feature>
<organism evidence="2 3">
    <name type="scientific">Azospirillum oleiclasticum</name>
    <dbReference type="NCBI Taxonomy" id="2735135"/>
    <lineage>
        <taxon>Bacteria</taxon>
        <taxon>Pseudomonadati</taxon>
        <taxon>Pseudomonadota</taxon>
        <taxon>Alphaproteobacteria</taxon>
        <taxon>Rhodospirillales</taxon>
        <taxon>Azospirillaceae</taxon>
        <taxon>Azospirillum</taxon>
    </lineage>
</organism>
<proteinExistence type="predicted"/>
<accession>A0ABX2TM75</accession>
<name>A0ABX2TM75_9PROT</name>
<feature type="compositionally biased region" description="Low complexity" evidence="1">
    <location>
        <begin position="105"/>
        <end position="122"/>
    </location>
</feature>
<evidence type="ECO:0000256" key="1">
    <source>
        <dbReference type="SAM" id="MobiDB-lite"/>
    </source>
</evidence>
<dbReference type="RefSeq" id="WP_180286133.1">
    <property type="nucleotide sequence ID" value="NZ_JABFDB010000039.1"/>
</dbReference>
<sequence>MSAAASPLGCGVLAGDNVIEVMLNPNGRLWVECLGQPMRVVGAMEAAQAENPLMATVAAPLCTTVGRDNPIMESELPLNGSRFQALLPPVVGAPTFAIRLRHPPSRISTSTTTSTPASCTPPGASRSPRP</sequence>
<reference evidence="2 3" key="1">
    <citation type="submission" date="2020-05" db="EMBL/GenBank/DDBJ databases">
        <title>Azospirillum oleiclasticum sp. nov, a nitrogen-fixing and heavy crude oil-emulsifying bacterium isolated from the crude oil of Yumen Oilfield.</title>
        <authorList>
            <person name="Wu D."/>
            <person name="Cai M."/>
            <person name="Zhang X."/>
        </authorList>
    </citation>
    <scope>NUCLEOTIDE SEQUENCE [LARGE SCALE GENOMIC DNA]</scope>
    <source>
        <strain evidence="2 3">ROY-1-1-2</strain>
    </source>
</reference>
<dbReference type="EMBL" id="JABFDB010000039">
    <property type="protein sequence ID" value="NYZ24364.1"/>
    <property type="molecule type" value="Genomic_DNA"/>
</dbReference>